<dbReference type="OrthoDB" id="680366at2"/>
<dbReference type="STRING" id="332999.SAMN04488511_101300"/>
<sequence>MKKISIKHLNNVHGDSIRGLDFYAETLEILKERLNEIAKANTGKETMIGIEHFQNLFIIHQDKIEVLKHHLLKNIEMLAGEIKDTKDFIEQSVFEKNEELQAEYLREVDLFEEMRHEFYRFAAEWM</sequence>
<dbReference type="Proteomes" id="UP000198836">
    <property type="component" value="Unassembled WGS sequence"/>
</dbReference>
<keyword evidence="2" id="KW-1185">Reference proteome</keyword>
<evidence type="ECO:0000313" key="2">
    <source>
        <dbReference type="Proteomes" id="UP000198836"/>
    </source>
</evidence>
<accession>A0A1I0SH68</accession>
<name>A0A1I0SH68_9SPHI</name>
<evidence type="ECO:0000313" key="1">
    <source>
        <dbReference type="EMBL" id="SFA38839.1"/>
    </source>
</evidence>
<organism evidence="1 2">
    <name type="scientific">Pedobacter suwonensis</name>
    <dbReference type="NCBI Taxonomy" id="332999"/>
    <lineage>
        <taxon>Bacteria</taxon>
        <taxon>Pseudomonadati</taxon>
        <taxon>Bacteroidota</taxon>
        <taxon>Sphingobacteriia</taxon>
        <taxon>Sphingobacteriales</taxon>
        <taxon>Sphingobacteriaceae</taxon>
        <taxon>Pedobacter</taxon>
    </lineage>
</organism>
<dbReference type="EMBL" id="FOJM01000001">
    <property type="protein sequence ID" value="SFA38839.1"/>
    <property type="molecule type" value="Genomic_DNA"/>
</dbReference>
<dbReference type="AlphaFoldDB" id="A0A1I0SH68"/>
<reference evidence="2" key="1">
    <citation type="submission" date="2016-10" db="EMBL/GenBank/DDBJ databases">
        <authorList>
            <person name="Varghese N."/>
            <person name="Submissions S."/>
        </authorList>
    </citation>
    <scope>NUCLEOTIDE SEQUENCE [LARGE SCALE GENOMIC DNA]</scope>
    <source>
        <strain evidence="2">DSM 18130</strain>
    </source>
</reference>
<protein>
    <submittedName>
        <fullName evidence="1">Uncharacterized protein</fullName>
    </submittedName>
</protein>
<gene>
    <name evidence="1" type="ORF">SAMN04488511_101300</name>
</gene>
<dbReference type="RefSeq" id="WP_090979516.1">
    <property type="nucleotide sequence ID" value="NZ_FOJM01000001.1"/>
</dbReference>
<proteinExistence type="predicted"/>